<protein>
    <submittedName>
        <fullName evidence="1">Uncharacterized protein</fullName>
    </submittedName>
</protein>
<name>A0A517YGY5_9BACT</name>
<reference evidence="1 2" key="1">
    <citation type="submission" date="2019-02" db="EMBL/GenBank/DDBJ databases">
        <title>Deep-cultivation of Planctomycetes and their phenomic and genomic characterization uncovers novel biology.</title>
        <authorList>
            <person name="Wiegand S."/>
            <person name="Jogler M."/>
            <person name="Boedeker C."/>
            <person name="Pinto D."/>
            <person name="Vollmers J."/>
            <person name="Rivas-Marin E."/>
            <person name="Kohn T."/>
            <person name="Peeters S.H."/>
            <person name="Heuer A."/>
            <person name="Rast P."/>
            <person name="Oberbeckmann S."/>
            <person name="Bunk B."/>
            <person name="Jeske O."/>
            <person name="Meyerdierks A."/>
            <person name="Storesund J.E."/>
            <person name="Kallscheuer N."/>
            <person name="Luecker S."/>
            <person name="Lage O.M."/>
            <person name="Pohl T."/>
            <person name="Merkel B.J."/>
            <person name="Hornburger P."/>
            <person name="Mueller R.-W."/>
            <person name="Bruemmer F."/>
            <person name="Labrenz M."/>
            <person name="Spormann A.M."/>
            <person name="Op den Camp H."/>
            <person name="Overmann J."/>
            <person name="Amann R."/>
            <person name="Jetten M.S.M."/>
            <person name="Mascher T."/>
            <person name="Medema M.H."/>
            <person name="Devos D.P."/>
            <person name="Kaster A.-K."/>
            <person name="Ovreas L."/>
            <person name="Rohde M."/>
            <person name="Galperin M.Y."/>
            <person name="Jogler C."/>
        </authorList>
    </citation>
    <scope>NUCLEOTIDE SEQUENCE [LARGE SCALE GENOMIC DNA]</scope>
    <source>
        <strain evidence="1 2">ETA_A8</strain>
    </source>
</reference>
<dbReference type="Proteomes" id="UP000315017">
    <property type="component" value="Chromosome"/>
</dbReference>
<dbReference type="KEGG" id="aagg:ETAA8_45930"/>
<proteinExistence type="predicted"/>
<keyword evidence="2" id="KW-1185">Reference proteome</keyword>
<dbReference type="AlphaFoldDB" id="A0A517YGY5"/>
<accession>A0A517YGY5</accession>
<evidence type="ECO:0000313" key="1">
    <source>
        <dbReference type="EMBL" id="QDU29483.1"/>
    </source>
</evidence>
<dbReference type="EMBL" id="CP036274">
    <property type="protein sequence ID" value="QDU29483.1"/>
    <property type="molecule type" value="Genomic_DNA"/>
</dbReference>
<evidence type="ECO:0000313" key="2">
    <source>
        <dbReference type="Proteomes" id="UP000315017"/>
    </source>
</evidence>
<sequence>MQIIYDLLQFWELFLRNQTTLACEEFCTATRDLLWGRIMHGRFGAVSIPKVEPAPLPRFPDSPTVRIQRKNVEDRLDLICRRLREYDEKRTALTEFTPSDLDLKSPKHAGFMLASANYSDHLTSVLSELVHLNDNVSKWLQSVRQSKHQTNVIEKMKPKAIAGCFVNTAKHGLRSDSKNAVIDFKALIFGEETVAGQTSDKILDETAIINFDGKGFDAATIIDDLLQLWDLFLRYHTDVDSTKLQEVLAVRFHQRIGTKRYSLVLGPGFAKRLEELNDERASMEKLSWGS</sequence>
<organism evidence="1 2">
    <name type="scientific">Anatilimnocola aggregata</name>
    <dbReference type="NCBI Taxonomy" id="2528021"/>
    <lineage>
        <taxon>Bacteria</taxon>
        <taxon>Pseudomonadati</taxon>
        <taxon>Planctomycetota</taxon>
        <taxon>Planctomycetia</taxon>
        <taxon>Pirellulales</taxon>
        <taxon>Pirellulaceae</taxon>
        <taxon>Anatilimnocola</taxon>
    </lineage>
</organism>
<gene>
    <name evidence="1" type="ORF">ETAA8_45930</name>
</gene>